<dbReference type="EMBL" id="SHKR01000011">
    <property type="protein sequence ID" value="RZU18948.1"/>
    <property type="molecule type" value="Genomic_DNA"/>
</dbReference>
<evidence type="ECO:0000256" key="3">
    <source>
        <dbReference type="SAM" id="MobiDB-lite"/>
    </source>
</evidence>
<reference evidence="4 5" key="1">
    <citation type="journal article" date="2015" name="Stand. Genomic Sci.">
        <title>Genomic Encyclopedia of Bacterial and Archaeal Type Strains, Phase III: the genomes of soil and plant-associated and newly described type strains.</title>
        <authorList>
            <person name="Whitman W.B."/>
            <person name="Woyke T."/>
            <person name="Klenk H.P."/>
            <person name="Zhou Y."/>
            <person name="Lilburn T.G."/>
            <person name="Beck B.J."/>
            <person name="De Vos P."/>
            <person name="Vandamme P."/>
            <person name="Eisen J.A."/>
            <person name="Garrity G."/>
            <person name="Hugenholtz P."/>
            <person name="Kyrpides N.C."/>
        </authorList>
    </citation>
    <scope>NUCLEOTIDE SEQUENCE [LARGE SCALE GENOMIC DNA]</scope>
    <source>
        <strain evidence="4 5">VKM Ac-2540</strain>
    </source>
</reference>
<evidence type="ECO:0000256" key="1">
    <source>
        <dbReference type="PIRSR" id="PIRSR007531-1"/>
    </source>
</evidence>
<dbReference type="AlphaFoldDB" id="A0A4Q7X7M2"/>
<protein>
    <submittedName>
        <fullName evidence="4">Chloramphenicol 3-O phosphotransferase</fullName>
    </submittedName>
</protein>
<keyword evidence="5" id="KW-1185">Reference proteome</keyword>
<dbReference type="SUPFAM" id="SSF52540">
    <property type="entry name" value="P-loop containing nucleoside triphosphate hydrolases"/>
    <property type="match status" value="1"/>
</dbReference>
<dbReference type="InterPro" id="IPR012853">
    <property type="entry name" value="CPT"/>
</dbReference>
<comment type="caution">
    <text evidence="4">The sequence shown here is derived from an EMBL/GenBank/DDBJ whole genome shotgun (WGS) entry which is preliminary data.</text>
</comment>
<feature type="region of interest" description="Disordered" evidence="3">
    <location>
        <begin position="1"/>
        <end position="21"/>
    </location>
</feature>
<dbReference type="GO" id="GO:0016740">
    <property type="term" value="F:transferase activity"/>
    <property type="evidence" value="ECO:0007669"/>
    <property type="project" value="InterPro"/>
</dbReference>
<evidence type="ECO:0000256" key="2">
    <source>
        <dbReference type="PIRSR" id="PIRSR007531-2"/>
    </source>
</evidence>
<dbReference type="RefSeq" id="WP_242000227.1">
    <property type="nucleotide sequence ID" value="NZ_SHKR01000011.1"/>
</dbReference>
<accession>A0A4Q7X7M2</accession>
<name>A0A4Q7X7M2_9ACTN</name>
<proteinExistence type="predicted"/>
<feature type="active site" evidence="1">
    <location>
        <position position="53"/>
    </location>
</feature>
<dbReference type="InterPro" id="IPR027417">
    <property type="entry name" value="P-loop_NTPase"/>
</dbReference>
<feature type="binding site" evidence="2">
    <location>
        <begin position="26"/>
        <end position="33"/>
    </location>
    <ligand>
        <name>ATP</name>
        <dbReference type="ChEBI" id="CHEBI:30616"/>
    </ligand>
</feature>
<sequence>MSIAANHELTPQTNTGRPGRLILLNGTSSSGKSSIAEELLATLDGAWFHLAIDRFHSVRARRDWTEETFLPVFQRTVLGFHRAVAGMAAAGNDVVVDHILGERWRLEDCLTVFDGLPVLFVGVRCSLPELERRERERGNRTIGRAAVQFPLVHQHGKYDVEVDSEHNTPAECAALIRDRLGQAPPAAFDELRSAHGFLAVD</sequence>
<evidence type="ECO:0000313" key="4">
    <source>
        <dbReference type="EMBL" id="RZU18948.1"/>
    </source>
</evidence>
<dbReference type="Pfam" id="PF07931">
    <property type="entry name" value="CPT"/>
    <property type="match status" value="1"/>
</dbReference>
<gene>
    <name evidence="4" type="ORF">EV645_1150</name>
</gene>
<organism evidence="4 5">
    <name type="scientific">Kribbella rubisoli</name>
    <dbReference type="NCBI Taxonomy" id="3075929"/>
    <lineage>
        <taxon>Bacteria</taxon>
        <taxon>Bacillati</taxon>
        <taxon>Actinomycetota</taxon>
        <taxon>Actinomycetes</taxon>
        <taxon>Propionibacteriales</taxon>
        <taxon>Kribbellaceae</taxon>
        <taxon>Kribbella</taxon>
    </lineage>
</organism>
<dbReference type="Proteomes" id="UP000292027">
    <property type="component" value="Unassembled WGS sequence"/>
</dbReference>
<dbReference type="Gene3D" id="3.40.50.300">
    <property type="entry name" value="P-loop containing nucleotide triphosphate hydrolases"/>
    <property type="match status" value="1"/>
</dbReference>
<evidence type="ECO:0000313" key="5">
    <source>
        <dbReference type="Proteomes" id="UP000292027"/>
    </source>
</evidence>
<dbReference type="PIRSF" id="PIRSF007531">
    <property type="entry name" value="CPT"/>
    <property type="match status" value="1"/>
</dbReference>
<dbReference type="GO" id="GO:0005524">
    <property type="term" value="F:ATP binding"/>
    <property type="evidence" value="ECO:0007669"/>
    <property type="project" value="InterPro"/>
</dbReference>